<evidence type="ECO:0000256" key="1">
    <source>
        <dbReference type="SAM" id="SignalP"/>
    </source>
</evidence>
<dbReference type="SUPFAM" id="SSF53474">
    <property type="entry name" value="alpha/beta-Hydrolases"/>
    <property type="match status" value="1"/>
</dbReference>
<feature type="domain" description="AB hydrolase-1" evidence="2">
    <location>
        <begin position="89"/>
        <end position="229"/>
    </location>
</feature>
<gene>
    <name evidence="3" type="ORF">DC487_09835</name>
</gene>
<dbReference type="EMBL" id="QDKG01000003">
    <property type="protein sequence ID" value="PVH25216.1"/>
    <property type="molecule type" value="Genomic_DNA"/>
</dbReference>
<dbReference type="Gene3D" id="3.40.50.1820">
    <property type="entry name" value="alpha/beta hydrolase"/>
    <property type="match status" value="1"/>
</dbReference>
<dbReference type="AlphaFoldDB" id="A0A2T8HID8"/>
<feature type="signal peptide" evidence="1">
    <location>
        <begin position="1"/>
        <end position="24"/>
    </location>
</feature>
<dbReference type="InterPro" id="IPR029058">
    <property type="entry name" value="AB_hydrolase_fold"/>
</dbReference>
<reference evidence="3 4" key="1">
    <citation type="submission" date="2018-04" db="EMBL/GenBank/DDBJ databases">
        <title>Sphingobacterium cortibacter sp. nov.</title>
        <authorList>
            <person name="Li Y."/>
        </authorList>
    </citation>
    <scope>NUCLEOTIDE SEQUENCE [LARGE SCALE GENOMIC DNA]</scope>
    <source>
        <strain evidence="3 4">2c-3</strain>
    </source>
</reference>
<evidence type="ECO:0000313" key="4">
    <source>
        <dbReference type="Proteomes" id="UP000245627"/>
    </source>
</evidence>
<dbReference type="Proteomes" id="UP000245627">
    <property type="component" value="Unassembled WGS sequence"/>
</dbReference>
<evidence type="ECO:0000259" key="2">
    <source>
        <dbReference type="Pfam" id="PF00561"/>
    </source>
</evidence>
<dbReference type="InterPro" id="IPR000073">
    <property type="entry name" value="AB_hydrolase_1"/>
</dbReference>
<dbReference type="RefSeq" id="WP_116775805.1">
    <property type="nucleotide sequence ID" value="NZ_QDKG01000003.1"/>
</dbReference>
<evidence type="ECO:0000313" key="3">
    <source>
        <dbReference type="EMBL" id="PVH25216.1"/>
    </source>
</evidence>
<keyword evidence="1" id="KW-0732">Signal</keyword>
<keyword evidence="4" id="KW-1185">Reference proteome</keyword>
<proteinExistence type="predicted"/>
<sequence>MKIYLCGLISLLMLLNSCATKRNALTSATTTNSVSVLAEELFDVSRHRHIPVAYYTNSKKTRSSAQKIVIISHGYGMNRGGDYLLYSYLANSLAEDGYYVVSIQHELPTDDLIATEGNIMENRMPHWRRGMENIHFVLTELKKTNKKLDFDHVKLIGHSNGGDMSVLFAHQHPEMIQKVISLDNRRMPLPRVASPRIYTIRSNDYPADAGVLPSDHEATQFAIKIQFTNINHSNMDDDANAEERKVILDLVHQYLND</sequence>
<accession>A0A2T8HID8</accession>
<organism evidence="3 4">
    <name type="scientific">Sphingobacterium corticibacter</name>
    <dbReference type="NCBI Taxonomy" id="2171749"/>
    <lineage>
        <taxon>Bacteria</taxon>
        <taxon>Pseudomonadati</taxon>
        <taxon>Bacteroidota</taxon>
        <taxon>Sphingobacteriia</taxon>
        <taxon>Sphingobacteriales</taxon>
        <taxon>Sphingobacteriaceae</taxon>
        <taxon>Sphingobacterium</taxon>
    </lineage>
</organism>
<keyword evidence="3" id="KW-0378">Hydrolase</keyword>
<dbReference type="Pfam" id="PF00561">
    <property type="entry name" value="Abhydrolase_1"/>
    <property type="match status" value="1"/>
</dbReference>
<protein>
    <submittedName>
        <fullName evidence="3">Alpha/beta hydrolase</fullName>
    </submittedName>
</protein>
<dbReference type="OrthoDB" id="9814760at2"/>
<comment type="caution">
    <text evidence="3">The sequence shown here is derived from an EMBL/GenBank/DDBJ whole genome shotgun (WGS) entry which is preliminary data.</text>
</comment>
<name>A0A2T8HID8_9SPHI</name>
<feature type="chain" id="PRO_5015668722" evidence="1">
    <location>
        <begin position="25"/>
        <end position="257"/>
    </location>
</feature>
<dbReference type="GO" id="GO:0016787">
    <property type="term" value="F:hydrolase activity"/>
    <property type="evidence" value="ECO:0007669"/>
    <property type="project" value="UniProtKB-KW"/>
</dbReference>